<feature type="transmembrane region" description="Helical" evidence="12">
    <location>
        <begin position="124"/>
        <end position="146"/>
    </location>
</feature>
<keyword evidence="8" id="KW-0249">Electron transport</keyword>
<keyword evidence="6 12" id="KW-0812">Transmembrane</keyword>
<evidence type="ECO:0000256" key="6">
    <source>
        <dbReference type="ARBA" id="ARBA00022692"/>
    </source>
</evidence>
<reference evidence="13 14" key="1">
    <citation type="submission" date="2016-10" db="EMBL/GenBank/DDBJ databases">
        <authorList>
            <person name="de Groot N.N."/>
        </authorList>
    </citation>
    <scope>NUCLEOTIDE SEQUENCE [LARGE SCALE GENOMIC DNA]</scope>
    <source>
        <strain evidence="13 14">DSM 19803</strain>
    </source>
</reference>
<dbReference type="OrthoDB" id="9776710at2"/>
<dbReference type="AlphaFoldDB" id="A0A1G7W637"/>
<keyword evidence="11 12" id="KW-0472">Membrane</keyword>
<dbReference type="GO" id="GO:0070069">
    <property type="term" value="C:cytochrome complex"/>
    <property type="evidence" value="ECO:0007669"/>
    <property type="project" value="TreeGrafter"/>
</dbReference>
<evidence type="ECO:0000256" key="3">
    <source>
        <dbReference type="ARBA" id="ARBA00022448"/>
    </source>
</evidence>
<dbReference type="RefSeq" id="WP_093366960.1">
    <property type="nucleotide sequence ID" value="NZ_FNCW01000005.1"/>
</dbReference>
<keyword evidence="14" id="KW-1185">Reference proteome</keyword>
<dbReference type="GO" id="GO:0005886">
    <property type="term" value="C:plasma membrane"/>
    <property type="evidence" value="ECO:0007669"/>
    <property type="project" value="UniProtKB-SubCell"/>
</dbReference>
<keyword evidence="10" id="KW-0408">Iron</keyword>
<dbReference type="PIRSF" id="PIRSF000267">
    <property type="entry name" value="Cyt_oxidse_sub2"/>
    <property type="match status" value="1"/>
</dbReference>
<evidence type="ECO:0000313" key="13">
    <source>
        <dbReference type="EMBL" id="SDG67434.1"/>
    </source>
</evidence>
<evidence type="ECO:0000256" key="8">
    <source>
        <dbReference type="ARBA" id="ARBA00022982"/>
    </source>
</evidence>
<evidence type="ECO:0000256" key="10">
    <source>
        <dbReference type="ARBA" id="ARBA00023004"/>
    </source>
</evidence>
<gene>
    <name evidence="13" type="ORF">SAMN04488027_10520</name>
</gene>
<dbReference type="Proteomes" id="UP000199296">
    <property type="component" value="Unassembled WGS sequence"/>
</dbReference>
<organism evidence="13 14">
    <name type="scientific">Psychroflexus sediminis</name>
    <dbReference type="NCBI Taxonomy" id="470826"/>
    <lineage>
        <taxon>Bacteria</taxon>
        <taxon>Pseudomonadati</taxon>
        <taxon>Bacteroidota</taxon>
        <taxon>Flavobacteriia</taxon>
        <taxon>Flavobacteriales</taxon>
        <taxon>Flavobacteriaceae</taxon>
        <taxon>Psychroflexus</taxon>
    </lineage>
</organism>
<dbReference type="Pfam" id="PF02322">
    <property type="entry name" value="Cyt_bd_oxida_II"/>
    <property type="match status" value="1"/>
</dbReference>
<evidence type="ECO:0000256" key="11">
    <source>
        <dbReference type="ARBA" id="ARBA00023136"/>
    </source>
</evidence>
<dbReference type="PANTHER" id="PTHR43141">
    <property type="entry name" value="CYTOCHROME BD2 SUBUNIT II"/>
    <property type="match status" value="1"/>
</dbReference>
<dbReference type="GO" id="GO:0016682">
    <property type="term" value="F:oxidoreductase activity, acting on diphenols and related substances as donors, oxygen as acceptor"/>
    <property type="evidence" value="ECO:0007669"/>
    <property type="project" value="TreeGrafter"/>
</dbReference>
<dbReference type="GO" id="GO:0046872">
    <property type="term" value="F:metal ion binding"/>
    <property type="evidence" value="ECO:0007669"/>
    <property type="project" value="UniProtKB-KW"/>
</dbReference>
<evidence type="ECO:0000256" key="12">
    <source>
        <dbReference type="SAM" id="Phobius"/>
    </source>
</evidence>
<keyword evidence="5" id="KW-0349">Heme</keyword>
<evidence type="ECO:0000256" key="4">
    <source>
        <dbReference type="ARBA" id="ARBA00022475"/>
    </source>
</evidence>
<evidence type="ECO:0000256" key="5">
    <source>
        <dbReference type="ARBA" id="ARBA00022617"/>
    </source>
</evidence>
<feature type="transmembrane region" description="Helical" evidence="12">
    <location>
        <begin position="166"/>
        <end position="188"/>
    </location>
</feature>
<dbReference type="InterPro" id="IPR003317">
    <property type="entry name" value="Cyt-d_oxidase_su2"/>
</dbReference>
<feature type="transmembrane region" description="Helical" evidence="12">
    <location>
        <begin position="12"/>
        <end position="41"/>
    </location>
</feature>
<feature type="transmembrane region" description="Helical" evidence="12">
    <location>
        <begin position="236"/>
        <end position="255"/>
    </location>
</feature>
<evidence type="ECO:0000256" key="2">
    <source>
        <dbReference type="ARBA" id="ARBA00007543"/>
    </source>
</evidence>
<dbReference type="GO" id="GO:0009055">
    <property type="term" value="F:electron transfer activity"/>
    <property type="evidence" value="ECO:0007669"/>
    <property type="project" value="TreeGrafter"/>
</dbReference>
<keyword evidence="4" id="KW-1003">Cell membrane</keyword>
<dbReference type="GO" id="GO:0019646">
    <property type="term" value="P:aerobic electron transport chain"/>
    <property type="evidence" value="ECO:0007669"/>
    <property type="project" value="TreeGrafter"/>
</dbReference>
<evidence type="ECO:0000313" key="14">
    <source>
        <dbReference type="Proteomes" id="UP000199296"/>
    </source>
</evidence>
<feature type="transmembrane region" description="Helical" evidence="12">
    <location>
        <begin position="262"/>
        <end position="283"/>
    </location>
</feature>
<sequence length="345" mass="39280">METFLGLDYPTWWFLVVGGLFSGYAILDGFDFGAGAWHMFFRKDSSRETALKAIDPTWHGNEVWLVIGGGTLFAGFPVFYGTLFSAMYTPFILFLLFIIFRGISIKFRNMEDMPWWRKMWDWGYSISSIMLAVLLGVVLGNILNGMPLDENYEYVGRGFFEFLNPFSILVGVTSLALFMMHGAIYLLLKTEGKLYNRIQGFLKIGMAFFILSYIVTTTYGFFQVEHLLTVFEENKILFAVPFLVFLSIANVPRLASKKQYGWAFIFTSLTIALLLVIVAFELYPRLLLSNSIQDNSITIYNAAASTKTLKIMMGFVAVGGPLVLLYSYVVYRTFWGKVKSDVESY</sequence>
<keyword evidence="9 12" id="KW-1133">Transmembrane helix</keyword>
<evidence type="ECO:0000256" key="1">
    <source>
        <dbReference type="ARBA" id="ARBA00004651"/>
    </source>
</evidence>
<feature type="transmembrane region" description="Helical" evidence="12">
    <location>
        <begin position="86"/>
        <end position="103"/>
    </location>
</feature>
<comment type="similarity">
    <text evidence="2">Belongs to the cytochrome ubiquinol oxidase subunit 2 family.</text>
</comment>
<feature type="transmembrane region" description="Helical" evidence="12">
    <location>
        <begin position="311"/>
        <end position="331"/>
    </location>
</feature>
<keyword evidence="7" id="KW-0479">Metal-binding</keyword>
<protein>
    <submittedName>
        <fullName evidence="13">Cytochrome bd-I ubiquinol oxidase subunit 2 apoprotein</fullName>
    </submittedName>
</protein>
<evidence type="ECO:0000256" key="9">
    <source>
        <dbReference type="ARBA" id="ARBA00022989"/>
    </source>
</evidence>
<proteinExistence type="inferred from homology"/>
<dbReference type="STRING" id="470826.SAMN04488027_10520"/>
<feature type="transmembrane region" description="Helical" evidence="12">
    <location>
        <begin position="62"/>
        <end position="80"/>
    </location>
</feature>
<name>A0A1G7W637_9FLAO</name>
<evidence type="ECO:0000256" key="7">
    <source>
        <dbReference type="ARBA" id="ARBA00022723"/>
    </source>
</evidence>
<keyword evidence="3" id="KW-0813">Transport</keyword>
<dbReference type="PANTHER" id="PTHR43141:SF5">
    <property type="entry name" value="CYTOCHROME BD-I UBIQUINOL OXIDASE SUBUNIT 2"/>
    <property type="match status" value="1"/>
</dbReference>
<dbReference type="NCBIfam" id="TIGR00203">
    <property type="entry name" value="cydB"/>
    <property type="match status" value="1"/>
</dbReference>
<comment type="subcellular location">
    <subcellularLocation>
        <location evidence="1">Cell membrane</location>
        <topology evidence="1">Multi-pass membrane protein</topology>
    </subcellularLocation>
</comment>
<feature type="transmembrane region" description="Helical" evidence="12">
    <location>
        <begin position="200"/>
        <end position="224"/>
    </location>
</feature>
<dbReference type="EMBL" id="FNCW01000005">
    <property type="protein sequence ID" value="SDG67434.1"/>
    <property type="molecule type" value="Genomic_DNA"/>
</dbReference>
<accession>A0A1G7W637</accession>